<dbReference type="EMBL" id="JASHIF010000019">
    <property type="protein sequence ID" value="MDI9861373.1"/>
    <property type="molecule type" value="Genomic_DNA"/>
</dbReference>
<evidence type="ECO:0000313" key="3">
    <source>
        <dbReference type="Proteomes" id="UP001236507"/>
    </source>
</evidence>
<organism evidence="2 3">
    <name type="scientific">Flectobacillus roseus</name>
    <dbReference type="NCBI Taxonomy" id="502259"/>
    <lineage>
        <taxon>Bacteria</taxon>
        <taxon>Pseudomonadati</taxon>
        <taxon>Bacteroidota</taxon>
        <taxon>Cytophagia</taxon>
        <taxon>Cytophagales</taxon>
        <taxon>Flectobacillaceae</taxon>
        <taxon>Flectobacillus</taxon>
    </lineage>
</organism>
<comment type="caution">
    <text evidence="2">The sequence shown here is derived from an EMBL/GenBank/DDBJ whole genome shotgun (WGS) entry which is preliminary data.</text>
</comment>
<reference evidence="2 3" key="1">
    <citation type="submission" date="2023-05" db="EMBL/GenBank/DDBJ databases">
        <title>Novel species of genus Flectobacillus isolated from stream in China.</title>
        <authorList>
            <person name="Lu H."/>
        </authorList>
    </citation>
    <scope>NUCLEOTIDE SEQUENCE [LARGE SCALE GENOMIC DNA]</scope>
    <source>
        <strain evidence="2 3">KCTC 42575</strain>
    </source>
</reference>
<accession>A0ABT6YE30</accession>
<dbReference type="Proteomes" id="UP001236507">
    <property type="component" value="Unassembled WGS sequence"/>
</dbReference>
<evidence type="ECO:0000256" key="1">
    <source>
        <dbReference type="SAM" id="Coils"/>
    </source>
</evidence>
<keyword evidence="1" id="KW-0175">Coiled coil</keyword>
<dbReference type="Gene3D" id="1.20.1170.10">
    <property type="match status" value="1"/>
</dbReference>
<protein>
    <recommendedName>
        <fullName evidence="4">Lipoprotein</fullName>
    </recommendedName>
</protein>
<keyword evidence="3" id="KW-1185">Reference proteome</keyword>
<gene>
    <name evidence="2" type="ORF">QM524_19290</name>
</gene>
<evidence type="ECO:0008006" key="4">
    <source>
        <dbReference type="Google" id="ProtNLM"/>
    </source>
</evidence>
<name>A0ABT6YE30_9BACT</name>
<dbReference type="RefSeq" id="WP_283345804.1">
    <property type="nucleotide sequence ID" value="NZ_JASHIF010000019.1"/>
</dbReference>
<feature type="coiled-coil region" evidence="1">
    <location>
        <begin position="35"/>
        <end position="136"/>
    </location>
</feature>
<proteinExistence type="predicted"/>
<evidence type="ECO:0000313" key="2">
    <source>
        <dbReference type="EMBL" id="MDI9861373.1"/>
    </source>
</evidence>
<dbReference type="PROSITE" id="PS51257">
    <property type="entry name" value="PROKAR_LIPOPROTEIN"/>
    <property type="match status" value="1"/>
</dbReference>
<sequence length="153" mass="17324">MSKVVIKPILYAALAGGLLSSCVSQQKYQALIQDKDRLDVSVERAHKEIKELKETKLNLEDQIKYKNVEIAKLENQVSTIKKQADAMGQKFDELEDQMKKMSADLENKKYESALLVASYERKIAELQLLGSKLKAKKKAKVTKKTDKILAVKN</sequence>